<evidence type="ECO:0000313" key="1">
    <source>
        <dbReference type="EMBL" id="SFZ93019.1"/>
    </source>
</evidence>
<sequence length="261" mass="30435">MNFKALDIIAERKLTDDDFDEKKLSEEFDAKFMKQIKRMVVQKGKTERAAKILQDHKGPDPKYKDTTIFIVENDFPLETYHGDLINLSRQLETKDWAYDSVGAIVNIGMYKNEWRAYGQFSMKQLCDPFPFVDLMASRGILICEPIFLKPLPEDIIMDIVLGRIKVYIGIDYNNFIKFSNDLGVKASWSTPKELQKYLKDYPHDRREIFSFDNKGLKIEIDGNEIFVGHGFFTKILFDHFLPETMILKYNGMIENLGDSEQ</sequence>
<organism evidence="1 2">
    <name type="scientific">Chryseobacterium limigenitum</name>
    <dbReference type="NCBI Taxonomy" id="1612149"/>
    <lineage>
        <taxon>Bacteria</taxon>
        <taxon>Pseudomonadati</taxon>
        <taxon>Bacteroidota</taxon>
        <taxon>Flavobacteriia</taxon>
        <taxon>Flavobacteriales</taxon>
        <taxon>Weeksellaceae</taxon>
        <taxon>Chryseobacterium group</taxon>
        <taxon>Chryseobacterium</taxon>
    </lineage>
</organism>
<dbReference type="RefSeq" id="WP_072408601.1">
    <property type="nucleotide sequence ID" value="NZ_FPKW01000004.1"/>
</dbReference>
<keyword evidence="2" id="KW-1185">Reference proteome</keyword>
<reference evidence="2" key="1">
    <citation type="submission" date="2016-10" db="EMBL/GenBank/DDBJ databases">
        <authorList>
            <person name="Varghese N."/>
            <person name="Submissions S."/>
        </authorList>
    </citation>
    <scope>NUCLEOTIDE SEQUENCE [LARGE SCALE GENOMIC DNA]</scope>
    <source>
        <strain evidence="2">SUR2</strain>
    </source>
</reference>
<accession>A0A1K2IMX0</accession>
<dbReference type="EMBL" id="FPKW01000004">
    <property type="protein sequence ID" value="SFZ93019.1"/>
    <property type="molecule type" value="Genomic_DNA"/>
</dbReference>
<gene>
    <name evidence="1" type="ORF">SAMN05216324_10490</name>
</gene>
<dbReference type="Proteomes" id="UP000182034">
    <property type="component" value="Unassembled WGS sequence"/>
</dbReference>
<proteinExistence type="predicted"/>
<evidence type="ECO:0000313" key="2">
    <source>
        <dbReference type="Proteomes" id="UP000182034"/>
    </source>
</evidence>
<protein>
    <submittedName>
        <fullName evidence="1">Uncharacterized protein</fullName>
    </submittedName>
</protein>
<dbReference type="AlphaFoldDB" id="A0A1K2IMX0"/>
<name>A0A1K2IMX0_9FLAO</name>
<dbReference type="STRING" id="1612149.SAMN05216324_10490"/>
<dbReference type="OrthoDB" id="7059173at2"/>